<dbReference type="RefSeq" id="WP_036474322.1">
    <property type="nucleotide sequence ID" value="NZ_HG964449.1"/>
</dbReference>
<name>A0A024K874_9MYCO</name>
<dbReference type="EMBL" id="LQPY01000044">
    <property type="protein sequence ID" value="ORW98923.1"/>
    <property type="molecule type" value="Genomic_DNA"/>
</dbReference>
<proteinExistence type="predicted"/>
<dbReference type="HOGENOM" id="CLU_030181_0_1_11"/>
<gene>
    <name evidence="2" type="ORF">AWC29_03305</name>
    <name evidence="1" type="ORF">BN973_06063</name>
</gene>
<dbReference type="OrthoDB" id="3264463at2"/>
<evidence type="ECO:0000313" key="3">
    <source>
        <dbReference type="Proteomes" id="UP000193710"/>
    </source>
</evidence>
<sequence>MYSTKSIGDVVRNLVGVLGFRPVESLVVAAVQGGCVSCVLRVDLSDVAASNALERLASLVGRSGADGALAVFVSTLSSSCEMCAERFAGMAARLGEALEAAGVRLLDAVMLDRVEAGGRWQCVDGCGKSGVLDDPASSAAAAAAVVAGRRMYETRDELRAIVAVDVQRAAAVAPMLAGADCAGGAVDDVPVSVRQAVAAVRRVGQGAVLSNAELADIGASLGDVRVRDALFTLVDSHEASAAEMLWSQLARVLPQPYRSEALCLVGFSAFSRGEGPLAGVALEAALADDPAHRMAGLLDCALQNGVRPEEIRNLIQHHVSALVI</sequence>
<dbReference type="Pfam" id="PF13830">
    <property type="entry name" value="DUF4192"/>
    <property type="match status" value="1"/>
</dbReference>
<dbReference type="STRING" id="47839.BN973_06063"/>
<keyword evidence="3" id="KW-1185">Reference proteome</keyword>
<reference evidence="1" key="1">
    <citation type="journal article" date="2014" name="Genome Announc.">
        <title>Draft Genome Sequence of Mycobacterium triplex DSM 44626.</title>
        <authorList>
            <person name="Sassi M."/>
            <person name="Croce O."/>
            <person name="Robert C."/>
            <person name="Raoult D."/>
            <person name="Drancourt M."/>
        </authorList>
    </citation>
    <scope>NUCLEOTIDE SEQUENCE [LARGE SCALE GENOMIC DNA]</scope>
    <source>
        <strain evidence="1">DSM 44626</strain>
    </source>
</reference>
<dbReference type="InterPro" id="IPR025447">
    <property type="entry name" value="DUF4192"/>
</dbReference>
<evidence type="ECO:0008006" key="4">
    <source>
        <dbReference type="Google" id="ProtNLM"/>
    </source>
</evidence>
<dbReference type="Proteomes" id="UP000193710">
    <property type="component" value="Unassembled WGS sequence"/>
</dbReference>
<reference evidence="2 3" key="3">
    <citation type="submission" date="2016-01" db="EMBL/GenBank/DDBJ databases">
        <title>The new phylogeny of the genus Mycobacterium.</title>
        <authorList>
            <person name="Tarcisio F."/>
            <person name="Conor M."/>
            <person name="Antonella G."/>
            <person name="Elisabetta G."/>
            <person name="Giulia F.S."/>
            <person name="Sara T."/>
            <person name="Anna F."/>
            <person name="Clotilde B."/>
            <person name="Roberto B."/>
            <person name="Veronica D.S."/>
            <person name="Fabio R."/>
            <person name="Monica P."/>
            <person name="Olivier J."/>
            <person name="Enrico T."/>
            <person name="Nicola S."/>
        </authorList>
    </citation>
    <scope>NUCLEOTIDE SEQUENCE [LARGE SCALE GENOMIC DNA]</scope>
    <source>
        <strain evidence="2 3">DSM 44626</strain>
    </source>
</reference>
<evidence type="ECO:0000313" key="2">
    <source>
        <dbReference type="EMBL" id="ORW98923.1"/>
    </source>
</evidence>
<accession>A0A024K874</accession>
<dbReference type="Proteomes" id="UP000028880">
    <property type="component" value="Unassembled WGS sequence"/>
</dbReference>
<dbReference type="AlphaFoldDB" id="A0A024K874"/>
<evidence type="ECO:0000313" key="1">
    <source>
        <dbReference type="EMBL" id="CDO91653.1"/>
    </source>
</evidence>
<reference evidence="1" key="2">
    <citation type="submission" date="2014-04" db="EMBL/GenBank/DDBJ databases">
        <authorList>
            <person name="Urmite Genomes U."/>
        </authorList>
    </citation>
    <scope>NUCLEOTIDE SEQUENCE</scope>
    <source>
        <strain evidence="1">DSM 44626</strain>
    </source>
</reference>
<dbReference type="eggNOG" id="ENOG5031GJC">
    <property type="taxonomic scope" value="Bacteria"/>
</dbReference>
<organism evidence="1">
    <name type="scientific">Mycobacterium triplex</name>
    <dbReference type="NCBI Taxonomy" id="47839"/>
    <lineage>
        <taxon>Bacteria</taxon>
        <taxon>Bacillati</taxon>
        <taxon>Actinomycetota</taxon>
        <taxon>Actinomycetes</taxon>
        <taxon>Mycobacteriales</taxon>
        <taxon>Mycobacteriaceae</taxon>
        <taxon>Mycobacterium</taxon>
        <taxon>Mycobacterium simiae complex</taxon>
    </lineage>
</organism>
<dbReference type="EMBL" id="HG964449">
    <property type="protein sequence ID" value="CDO91653.1"/>
    <property type="molecule type" value="Genomic_DNA"/>
</dbReference>
<protein>
    <recommendedName>
        <fullName evidence="4">DUF4192 domain-containing protein</fullName>
    </recommendedName>
</protein>